<accession>A0A1J1IK70</accession>
<reference evidence="1 2" key="1">
    <citation type="submission" date="2015-04" db="EMBL/GenBank/DDBJ databases">
        <authorList>
            <person name="Syromyatnikov M.Y."/>
            <person name="Popov V.N."/>
        </authorList>
    </citation>
    <scope>NUCLEOTIDE SEQUENCE [LARGE SCALE GENOMIC DNA]</scope>
</reference>
<keyword evidence="2" id="KW-1185">Reference proteome</keyword>
<evidence type="ECO:0000313" key="2">
    <source>
        <dbReference type="Proteomes" id="UP000183832"/>
    </source>
</evidence>
<dbReference type="AlphaFoldDB" id="A0A1J1IK70"/>
<proteinExistence type="predicted"/>
<name>A0A1J1IK70_9DIPT</name>
<gene>
    <name evidence="1" type="ORF">CLUMA_CG013430</name>
</gene>
<dbReference type="EMBL" id="CVRI01000054">
    <property type="protein sequence ID" value="CRL00154.1"/>
    <property type="molecule type" value="Genomic_DNA"/>
</dbReference>
<dbReference type="Proteomes" id="UP000183832">
    <property type="component" value="Unassembled WGS sequence"/>
</dbReference>
<evidence type="ECO:0000313" key="1">
    <source>
        <dbReference type="EMBL" id="CRL00154.1"/>
    </source>
</evidence>
<organism evidence="1 2">
    <name type="scientific">Clunio marinus</name>
    <dbReference type="NCBI Taxonomy" id="568069"/>
    <lineage>
        <taxon>Eukaryota</taxon>
        <taxon>Metazoa</taxon>
        <taxon>Ecdysozoa</taxon>
        <taxon>Arthropoda</taxon>
        <taxon>Hexapoda</taxon>
        <taxon>Insecta</taxon>
        <taxon>Pterygota</taxon>
        <taxon>Neoptera</taxon>
        <taxon>Endopterygota</taxon>
        <taxon>Diptera</taxon>
        <taxon>Nematocera</taxon>
        <taxon>Chironomoidea</taxon>
        <taxon>Chironomidae</taxon>
        <taxon>Clunio</taxon>
    </lineage>
</organism>
<sequence length="66" mass="7674">MNLSNVKAANSRSHESICACSECCIEFGFVSWNLMFHGRKSRHICRYQKLPQNSVLQEDKGRERIE</sequence>
<protein>
    <submittedName>
        <fullName evidence="1">CLUMA_CG013430, isoform A</fullName>
    </submittedName>
</protein>